<dbReference type="EMBL" id="JAVYJV010000003">
    <property type="protein sequence ID" value="KAK4375411.1"/>
    <property type="molecule type" value="Genomic_DNA"/>
</dbReference>
<organism evidence="2 3">
    <name type="scientific">Anisodus tanguticus</name>
    <dbReference type="NCBI Taxonomy" id="243964"/>
    <lineage>
        <taxon>Eukaryota</taxon>
        <taxon>Viridiplantae</taxon>
        <taxon>Streptophyta</taxon>
        <taxon>Embryophyta</taxon>
        <taxon>Tracheophyta</taxon>
        <taxon>Spermatophyta</taxon>
        <taxon>Magnoliopsida</taxon>
        <taxon>eudicotyledons</taxon>
        <taxon>Gunneridae</taxon>
        <taxon>Pentapetalae</taxon>
        <taxon>asterids</taxon>
        <taxon>lamiids</taxon>
        <taxon>Solanales</taxon>
        <taxon>Solanaceae</taxon>
        <taxon>Solanoideae</taxon>
        <taxon>Hyoscyameae</taxon>
        <taxon>Anisodus</taxon>
    </lineage>
</organism>
<dbReference type="AlphaFoldDB" id="A0AAE1SVG0"/>
<protein>
    <submittedName>
        <fullName evidence="2">Uncharacterized protein</fullName>
    </submittedName>
</protein>
<comment type="caution">
    <text evidence="2">The sequence shown here is derived from an EMBL/GenBank/DDBJ whole genome shotgun (WGS) entry which is preliminary data.</text>
</comment>
<dbReference type="Proteomes" id="UP001291623">
    <property type="component" value="Unassembled WGS sequence"/>
</dbReference>
<evidence type="ECO:0000313" key="2">
    <source>
        <dbReference type="EMBL" id="KAK4375411.1"/>
    </source>
</evidence>
<evidence type="ECO:0000313" key="3">
    <source>
        <dbReference type="Proteomes" id="UP001291623"/>
    </source>
</evidence>
<gene>
    <name evidence="2" type="ORF">RND71_006088</name>
</gene>
<evidence type="ECO:0000256" key="1">
    <source>
        <dbReference type="SAM" id="MobiDB-lite"/>
    </source>
</evidence>
<sequence length="104" mass="12151">MTNPSSDMAINLSKDELKQGSSSRMKKKRGRSDEEEEHDVNSSAHQLTQEGDFDFMPTPRLPQQQQQQYKPFGPPTEIESDPDLRPKIIYEEFTRLRMRQAQRV</sequence>
<accession>A0AAE1SVG0</accession>
<feature type="compositionally biased region" description="Low complexity" evidence="1">
    <location>
        <begin position="57"/>
        <end position="71"/>
    </location>
</feature>
<name>A0AAE1SVG0_9SOLA</name>
<feature type="region of interest" description="Disordered" evidence="1">
    <location>
        <begin position="1"/>
        <end position="85"/>
    </location>
</feature>
<proteinExistence type="predicted"/>
<keyword evidence="3" id="KW-1185">Reference proteome</keyword>
<reference evidence="2" key="1">
    <citation type="submission" date="2023-12" db="EMBL/GenBank/DDBJ databases">
        <title>Genome assembly of Anisodus tanguticus.</title>
        <authorList>
            <person name="Wang Y.-J."/>
        </authorList>
    </citation>
    <scope>NUCLEOTIDE SEQUENCE</scope>
    <source>
        <strain evidence="2">KB-2021</strain>
        <tissue evidence="2">Leaf</tissue>
    </source>
</reference>